<dbReference type="GO" id="GO:0005524">
    <property type="term" value="F:ATP binding"/>
    <property type="evidence" value="ECO:0007669"/>
    <property type="project" value="InterPro"/>
</dbReference>
<evidence type="ECO:0000313" key="4">
    <source>
        <dbReference type="EMBL" id="AJQ97805.1"/>
    </source>
</evidence>
<dbReference type="InterPro" id="IPR020958">
    <property type="entry name" value="DUF3686"/>
</dbReference>
<feature type="domain" description="ATPase AAA-type core" evidence="1">
    <location>
        <begin position="1354"/>
        <end position="1432"/>
    </location>
</feature>
<dbReference type="Proteomes" id="UP000032266">
    <property type="component" value="Chromosome"/>
</dbReference>
<dbReference type="GO" id="GO:0016887">
    <property type="term" value="F:ATP hydrolysis activity"/>
    <property type="evidence" value="ECO:0007669"/>
    <property type="project" value="InterPro"/>
</dbReference>
<dbReference type="Pfam" id="PF12458">
    <property type="entry name" value="DUF3686"/>
    <property type="match status" value="1"/>
</dbReference>
<gene>
    <name evidence="4" type="ORF">YC6258_05777</name>
</gene>
<accession>A0A0C5VEY3</accession>
<reference evidence="4 5" key="1">
    <citation type="submission" date="2014-01" db="EMBL/GenBank/DDBJ databases">
        <title>Full genme sequencing of cellulolytic bacterium Gynuella sunshinyii YC6258T gen. nov., sp. nov.</title>
        <authorList>
            <person name="Khan H."/>
            <person name="Chung E.J."/>
            <person name="Chung Y.R."/>
        </authorList>
    </citation>
    <scope>NUCLEOTIDE SEQUENCE [LARGE SCALE GENOMIC DNA]</scope>
    <source>
        <strain evidence="4 5">YC6258</strain>
    </source>
</reference>
<dbReference type="InterPro" id="IPR027417">
    <property type="entry name" value="P-loop_NTPase"/>
</dbReference>
<sequence>MFQVCGSLEPFPESCSGSFLRAWNCGVGRLSALATFQSKQGIWNHTMAQQPETDQTETHLTESAVAEGGAYEVIRKRLLDQGRQLEQLTRQLNDNRLQEFGSSEMSVAARVRVRTENNCIPRDMVQVGEWMLFGYNVYIGLKKETRVDDVFALFKLQGQGSEQDVEAVSAEGTFLADRSFVNDFDELYRYYKHARLLELTVKDGKLLAGFQIGERLEDIRVFRWAVSADGREVKYIDNRGERDIQLPSAFDFEWHETTRDDAVQGRHPHINIADKVFVETINGDLTIKVENNTDNGLGIYREPVEVGTQSIDDAKIFYAVVGDLVLLKILPYQEEKWRYLVFNTLTEKVLRIDAIGQSCIQLPEDHGIIFPGGYYLQNGEYKTFDEEIQGLKFKRQIRSPNGEDVLYAFYEPVNGQVCLLGYNLIDKAIQNPILGHGYALSEDGTLVIFSADGEPTRVHPMQIWTTPFVSEEFASQTPPSNSFYGRIGNSELVRGISDLYSLVRMIRNQSISARLYEELSVSSKKFFDHHYWIEQADVSDIASLLKEVSTTAELVIDEFEKVESIRRQSAKTMAEAETKQQEILRAARPDNWLSAEQYVIALDQLRRQRGHLTTIRELRYIDTKRIAELDNQLVKAQNELSERTVEFLQGEAAFAPYLEKIDQINADIDTAETLVVLEPLIETITGMTSGLDLLSELMATLKVADANVRTRIIDTISDVYARLNQSGARAANKRKNVGSAEAVAQFGAQFKLFSQSITNALGQATTPERCDEQLSRLLVQLEELESQFSDYDQFLADIMEKREEVYESFESHKQQLLDERQRRAQTIVDGAGRILASIERRALKFTDAEELNTFFAADVLVQKAKESIERLRELESSVNADDIESRLKGISEQALRSLRDKSDIYEDGGNVIKLGPRHRFSVNTQELDLTMLPRDGRLCFHLAGTQYFETVENPELEALKPYWDMSLISESKQVYRSEYLALLVLQAAEEGVEFDREALAQALLDEDRLLKLVRDFATPRYREGYQKGVHDVDAAQILRQLIPALDSADLLVFNPRSRALAQIYWANLIQPLGTQKVLPGRARIDELSGLAATWQQRAQSAALLQQLYGDQDAIRNLEQEVSQHLADFLEQYPMAFSSLEQQQSAAYLVAELGRERLEFIGSQYAQRLIDEFRRSLDEASWRTYQSAQEQLHGVIHERWKLGEAWLTAMVKRRQLTHLQRYVPEAVALLNAGERIERRPTQTDLELEVSGLLGDHPTMDQQCLRFSVDGFMLRLRAHQQEVVPGYHRYLQLRQDIIETERRKLRLNEFKPRPLSSFVRNRLINESYLPLIGDNLAKQMGTVGENKRTDLMGLLMMISPPGYGKTTLMEYVANRLGLIFMKINCPSLGHDVLSLDPAQAPNATARQELEKLNLGLEMGNNVILYLDDIQHTHAEFLQKFISLCDGTRRIEGVWKGQTKTYDMRGRKFCVVMAGNPYTESGEAFKVPDMLANRADIYNLGDILGGMDEQFALSYIENSLTSNSVLAPLATREMDDVYKIIAMAGGEAIAATDLKYPYSGAELNEMKTVLQKLFVIQDVVLKINQQYIASAAQDDRYRTEPSFKLQGSYRNMNKMAEKVSAVMNHGELMQMIDDHYLGESQLLTSGAEENLLKLAELRNHMTDQQQQRWQQIKKDFQRNKAMGGDGDIGGRVVAQLVDLVEGMQHLNQHISLGQDAQQQQQQARLQEIQQNAGFQQNLLALLSQFNQQAPEVKLEPHLNVTAPPMPGLENILSVLADTWQNSLYPLVRSMDRKIDIDLKTQKKIQDISEQLKALETSLKDGEGKTDA</sequence>
<evidence type="ECO:0000259" key="1">
    <source>
        <dbReference type="Pfam" id="PF00004"/>
    </source>
</evidence>
<feature type="domain" description="DUF3686" evidence="2">
    <location>
        <begin position="85"/>
        <end position="531"/>
    </location>
</feature>
<evidence type="ECO:0000259" key="3">
    <source>
        <dbReference type="Pfam" id="PF25472"/>
    </source>
</evidence>
<dbReference type="SUPFAM" id="SSF52540">
    <property type="entry name" value="P-loop containing nucleoside triphosphate hydrolases"/>
    <property type="match status" value="1"/>
</dbReference>
<proteinExistence type="predicted"/>
<evidence type="ECO:0000313" key="5">
    <source>
        <dbReference type="Proteomes" id="UP000032266"/>
    </source>
</evidence>
<feature type="domain" description="DUF7902" evidence="3">
    <location>
        <begin position="653"/>
        <end position="736"/>
    </location>
</feature>
<dbReference type="EMBL" id="CP007142">
    <property type="protein sequence ID" value="AJQ97805.1"/>
    <property type="molecule type" value="Genomic_DNA"/>
</dbReference>
<dbReference type="InterPro" id="IPR003959">
    <property type="entry name" value="ATPase_AAA_core"/>
</dbReference>
<organism evidence="4 5">
    <name type="scientific">Gynuella sunshinyii YC6258</name>
    <dbReference type="NCBI Taxonomy" id="1445510"/>
    <lineage>
        <taxon>Bacteria</taxon>
        <taxon>Pseudomonadati</taxon>
        <taxon>Pseudomonadota</taxon>
        <taxon>Gammaproteobacteria</taxon>
        <taxon>Oceanospirillales</taxon>
        <taxon>Saccharospirillaceae</taxon>
        <taxon>Gynuella</taxon>
    </lineage>
</organism>
<dbReference type="Pfam" id="PF25472">
    <property type="entry name" value="DUF7902"/>
    <property type="match status" value="1"/>
</dbReference>
<dbReference type="InterPro" id="IPR057224">
    <property type="entry name" value="DUF7902"/>
</dbReference>
<dbReference type="Gene3D" id="3.40.50.300">
    <property type="entry name" value="P-loop containing nucleotide triphosphate hydrolases"/>
    <property type="match status" value="1"/>
</dbReference>
<dbReference type="Pfam" id="PF00004">
    <property type="entry name" value="AAA"/>
    <property type="match status" value="1"/>
</dbReference>
<name>A0A0C5VEY3_9GAMM</name>
<dbReference type="HOGENOM" id="CLU_003361_0_0_6"/>
<protein>
    <submittedName>
        <fullName evidence="4">Chromosome segregation ATPase</fullName>
    </submittedName>
</protein>
<keyword evidence="5" id="KW-1185">Reference proteome</keyword>
<dbReference type="KEGG" id="gsn:YC6258_05777"/>
<dbReference type="STRING" id="1445510.YC6258_05777"/>
<dbReference type="PATRIC" id="fig|1445510.3.peg.5737"/>
<evidence type="ECO:0000259" key="2">
    <source>
        <dbReference type="Pfam" id="PF12458"/>
    </source>
</evidence>